<dbReference type="PANTHER" id="PTHR30469:SF36">
    <property type="entry name" value="BLL3903 PROTEIN"/>
    <property type="match status" value="1"/>
</dbReference>
<feature type="chain" id="PRO_5045121746" description="Multidrug resistance protein MdtA-like barrel-sandwich hybrid domain-containing protein" evidence="2">
    <location>
        <begin position="22"/>
        <end position="251"/>
    </location>
</feature>
<name>A0ABM6Q5H8_9PROT</name>
<dbReference type="Gene3D" id="2.40.30.170">
    <property type="match status" value="1"/>
</dbReference>
<dbReference type="Gene3D" id="1.10.287.470">
    <property type="entry name" value="Helix hairpin bin"/>
    <property type="match status" value="1"/>
</dbReference>
<dbReference type="PANTHER" id="PTHR30469">
    <property type="entry name" value="MULTIDRUG RESISTANCE PROTEIN MDTA"/>
    <property type="match status" value="1"/>
</dbReference>
<evidence type="ECO:0000313" key="4">
    <source>
        <dbReference type="EMBL" id="AUG51722.1"/>
    </source>
</evidence>
<evidence type="ECO:0000256" key="2">
    <source>
        <dbReference type="SAM" id="SignalP"/>
    </source>
</evidence>
<reference evidence="4 5" key="1">
    <citation type="submission" date="2017-10" db="EMBL/GenBank/DDBJ databases">
        <title>Biodiversity and function of Thalassospira species in the particle-attached aromatic-hydrocarbon-degrading consortia from the surface seawater of the China South Sea.</title>
        <authorList>
            <person name="Dong C."/>
            <person name="Liu R."/>
            <person name="Shao Z."/>
        </authorList>
    </citation>
    <scope>NUCLEOTIDE SEQUENCE [LARGE SCALE GENOMIC DNA]</scope>
    <source>
        <strain evidence="4 5">CSC3H3</strain>
    </source>
</reference>
<dbReference type="InterPro" id="IPR058625">
    <property type="entry name" value="MdtA-like_BSH"/>
</dbReference>
<sequence>MRQFAFWALMGLTVCSAPAWAQSDYSQPTAHAILIAEDEVVVSSQMSGRIINLPFDEGQHFKKGQVLAGFSCEILQAEEAVAVATVEGAKAELKNAQNLDKLNAAGALDLVLAETSVQRARAELEVARSRKRLCQIIAPYDGVVLSQDVRQFESVDASAPMMRIGRDAPLRVSIVAPAAWLTWLDRKTGLKFQLAGQAPAVEGKIDRIGASVDAASQTVKVEGILQGKDIKGLVPGQSGLVTFDSPAGQSQ</sequence>
<dbReference type="Pfam" id="PF25917">
    <property type="entry name" value="BSH_RND"/>
    <property type="match status" value="1"/>
</dbReference>
<feature type="domain" description="Multidrug resistance protein MdtA-like barrel-sandwich hybrid" evidence="3">
    <location>
        <begin position="40"/>
        <end position="158"/>
    </location>
</feature>
<feature type="signal peptide" evidence="2">
    <location>
        <begin position="1"/>
        <end position="21"/>
    </location>
</feature>
<accession>A0ABM6Q5H8</accession>
<comment type="similarity">
    <text evidence="1">Belongs to the membrane fusion protein (MFP) (TC 8.A.1) family.</text>
</comment>
<dbReference type="EMBL" id="CP024199">
    <property type="protein sequence ID" value="AUG51722.1"/>
    <property type="molecule type" value="Genomic_DNA"/>
</dbReference>
<dbReference type="InterPro" id="IPR006143">
    <property type="entry name" value="RND_pump_MFP"/>
</dbReference>
<evidence type="ECO:0000259" key="3">
    <source>
        <dbReference type="Pfam" id="PF25917"/>
    </source>
</evidence>
<keyword evidence="5" id="KW-1185">Reference proteome</keyword>
<proteinExistence type="inferred from homology"/>
<keyword evidence="2" id="KW-0732">Signal</keyword>
<dbReference type="Proteomes" id="UP000233458">
    <property type="component" value="Chromosome"/>
</dbReference>
<dbReference type="NCBIfam" id="TIGR01730">
    <property type="entry name" value="RND_mfp"/>
    <property type="match status" value="1"/>
</dbReference>
<organism evidence="4 5">
    <name type="scientific">Thalassospira marina</name>
    <dbReference type="NCBI Taxonomy" id="2048283"/>
    <lineage>
        <taxon>Bacteria</taxon>
        <taxon>Pseudomonadati</taxon>
        <taxon>Pseudomonadota</taxon>
        <taxon>Alphaproteobacteria</taxon>
        <taxon>Rhodospirillales</taxon>
        <taxon>Thalassospiraceae</taxon>
        <taxon>Thalassospira</taxon>
    </lineage>
</organism>
<dbReference type="SUPFAM" id="SSF111369">
    <property type="entry name" value="HlyD-like secretion proteins"/>
    <property type="match status" value="1"/>
</dbReference>
<evidence type="ECO:0000256" key="1">
    <source>
        <dbReference type="ARBA" id="ARBA00009477"/>
    </source>
</evidence>
<gene>
    <name evidence="4" type="ORF">CSC3H3_02600</name>
</gene>
<dbReference type="RefSeq" id="WP_101283509.1">
    <property type="nucleotide sequence ID" value="NZ_CP024199.1"/>
</dbReference>
<protein>
    <recommendedName>
        <fullName evidence="3">Multidrug resistance protein MdtA-like barrel-sandwich hybrid domain-containing protein</fullName>
    </recommendedName>
</protein>
<evidence type="ECO:0000313" key="5">
    <source>
        <dbReference type="Proteomes" id="UP000233458"/>
    </source>
</evidence>
<dbReference type="Gene3D" id="2.40.50.100">
    <property type="match status" value="1"/>
</dbReference>